<feature type="transmembrane region" description="Helical" evidence="2">
    <location>
        <begin position="20"/>
        <end position="39"/>
    </location>
</feature>
<protein>
    <submittedName>
        <fullName evidence="4">RcpC/CpaB family pilus assembly protein</fullName>
    </submittedName>
</protein>
<keyword evidence="2" id="KW-1133">Transmembrane helix</keyword>
<keyword evidence="5" id="KW-1185">Reference proteome</keyword>
<feature type="region of interest" description="Disordered" evidence="1">
    <location>
        <begin position="248"/>
        <end position="272"/>
    </location>
</feature>
<feature type="compositionally biased region" description="Acidic residues" evidence="1">
    <location>
        <begin position="248"/>
        <end position="259"/>
    </location>
</feature>
<keyword evidence="2" id="KW-0472">Membrane</keyword>
<feature type="domain" description="Flp pilus assembly protein RcpC/CpaB" evidence="3">
    <location>
        <begin position="127"/>
        <end position="225"/>
    </location>
</feature>
<evidence type="ECO:0000256" key="2">
    <source>
        <dbReference type="SAM" id="Phobius"/>
    </source>
</evidence>
<keyword evidence="2" id="KW-0812">Transmembrane</keyword>
<feature type="region of interest" description="Disordered" evidence="1">
    <location>
        <begin position="287"/>
        <end position="312"/>
    </location>
</feature>
<proteinExistence type="predicted"/>
<sequence length="312" mass="32133">MRSSPVNSTGGVMGTLKNVGMFVVALVATVTMVTIFKAATASANGGHGGGRYYLEASQTLKVGDVLSPENSTWRASVGKKTKAFLTDDTKSSDRYWGWRVLAPVRAGKPIPGGNVVAMTQSTSLVSLAAGQVGFVLAGDELAAATELLRPGSMVNIIAVAGGTRKTAGMAPSVATLVESAKVLYVRPGVKRGGRGMDASVTIAVSADEAEDLAAWRQNGSLVLTLAGATPPDLSRLGQWREIAGATVEEEDAATDDSGDYDVSYTEDTSETSADTIEVAGEYRQKGVAIITPNGAGRRPVEAGAPDAPSTPQ</sequence>
<dbReference type="Pfam" id="PF16976">
    <property type="entry name" value="RcpC"/>
    <property type="match status" value="1"/>
</dbReference>
<organism evidence="4 5">
    <name type="scientific">Phenylobacterium conjunctum</name>
    <dbReference type="NCBI Taxonomy" id="1298959"/>
    <lineage>
        <taxon>Bacteria</taxon>
        <taxon>Pseudomonadati</taxon>
        <taxon>Pseudomonadota</taxon>
        <taxon>Alphaproteobacteria</taxon>
        <taxon>Caulobacterales</taxon>
        <taxon>Caulobacteraceae</taxon>
        <taxon>Phenylobacterium</taxon>
    </lineage>
</organism>
<evidence type="ECO:0000259" key="3">
    <source>
        <dbReference type="Pfam" id="PF16976"/>
    </source>
</evidence>
<name>A0ABW3T6Z0_9CAUL</name>
<evidence type="ECO:0000313" key="4">
    <source>
        <dbReference type="EMBL" id="MFD1192788.1"/>
    </source>
</evidence>
<dbReference type="Proteomes" id="UP001597216">
    <property type="component" value="Unassembled WGS sequence"/>
</dbReference>
<dbReference type="InterPro" id="IPR031571">
    <property type="entry name" value="RcpC_dom"/>
</dbReference>
<dbReference type="EMBL" id="JBHTLQ010000079">
    <property type="protein sequence ID" value="MFD1192788.1"/>
    <property type="molecule type" value="Genomic_DNA"/>
</dbReference>
<evidence type="ECO:0000313" key="5">
    <source>
        <dbReference type="Proteomes" id="UP001597216"/>
    </source>
</evidence>
<evidence type="ECO:0000256" key="1">
    <source>
        <dbReference type="SAM" id="MobiDB-lite"/>
    </source>
</evidence>
<reference evidence="5" key="1">
    <citation type="journal article" date="2019" name="Int. J. Syst. Evol. Microbiol.">
        <title>The Global Catalogue of Microorganisms (GCM) 10K type strain sequencing project: providing services to taxonomists for standard genome sequencing and annotation.</title>
        <authorList>
            <consortium name="The Broad Institute Genomics Platform"/>
            <consortium name="The Broad Institute Genome Sequencing Center for Infectious Disease"/>
            <person name="Wu L."/>
            <person name="Ma J."/>
        </authorList>
    </citation>
    <scope>NUCLEOTIDE SEQUENCE [LARGE SCALE GENOMIC DNA]</scope>
    <source>
        <strain evidence="5">CCUG 55074</strain>
    </source>
</reference>
<gene>
    <name evidence="4" type="ORF">ACFQ27_19525</name>
</gene>
<accession>A0ABW3T6Z0</accession>
<comment type="caution">
    <text evidence="4">The sequence shown here is derived from an EMBL/GenBank/DDBJ whole genome shotgun (WGS) entry which is preliminary data.</text>
</comment>